<comment type="caution">
    <text evidence="2">The sequence shown here is derived from an EMBL/GenBank/DDBJ whole genome shotgun (WGS) entry which is preliminary data.</text>
</comment>
<evidence type="ECO:0000313" key="3">
    <source>
        <dbReference type="Proteomes" id="UP000265366"/>
    </source>
</evidence>
<dbReference type="AlphaFoldDB" id="A0A3A1P4Z6"/>
<organism evidence="2 3">
    <name type="scientific">Aurantiacibacter xanthus</name>
    <dbReference type="NCBI Taxonomy" id="1784712"/>
    <lineage>
        <taxon>Bacteria</taxon>
        <taxon>Pseudomonadati</taxon>
        <taxon>Pseudomonadota</taxon>
        <taxon>Alphaproteobacteria</taxon>
        <taxon>Sphingomonadales</taxon>
        <taxon>Erythrobacteraceae</taxon>
        <taxon>Aurantiacibacter</taxon>
    </lineage>
</organism>
<dbReference type="OrthoDB" id="7276762at2"/>
<reference evidence="2 3" key="1">
    <citation type="submission" date="2018-08" db="EMBL/GenBank/DDBJ databases">
        <title>Erythrobacter zhengii sp.nov., a bacterium isolated from deep-sea sediment.</title>
        <authorList>
            <person name="Fang C."/>
            <person name="Wu Y.-H."/>
            <person name="Sun C."/>
            <person name="Wang H."/>
            <person name="Cheng H."/>
            <person name="Meng F.-X."/>
            <person name="Wang C.-S."/>
            <person name="Xu X.-W."/>
        </authorList>
    </citation>
    <scope>NUCLEOTIDE SEQUENCE [LARGE SCALE GENOMIC DNA]</scope>
    <source>
        <strain evidence="2 3">CCTCC AB 2015396</strain>
    </source>
</reference>
<name>A0A3A1P4Z6_9SPHN</name>
<evidence type="ECO:0000313" key="2">
    <source>
        <dbReference type="EMBL" id="RIV84874.1"/>
    </source>
</evidence>
<feature type="domain" description="DUF7673" evidence="1">
    <location>
        <begin position="7"/>
        <end position="92"/>
    </location>
</feature>
<accession>A0A3A1P4Z6</accession>
<keyword evidence="3" id="KW-1185">Reference proteome</keyword>
<protein>
    <recommendedName>
        <fullName evidence="1">DUF7673 domain-containing protein</fullName>
    </recommendedName>
</protein>
<proteinExistence type="predicted"/>
<evidence type="ECO:0000259" key="1">
    <source>
        <dbReference type="Pfam" id="PF24720"/>
    </source>
</evidence>
<gene>
    <name evidence="2" type="ORF">D2V17_11430</name>
</gene>
<dbReference type="Pfam" id="PF24720">
    <property type="entry name" value="DUF7673"/>
    <property type="match status" value="1"/>
</dbReference>
<dbReference type="EMBL" id="QXFM01000102">
    <property type="protein sequence ID" value="RIV84874.1"/>
    <property type="molecule type" value="Genomic_DNA"/>
</dbReference>
<sequence length="104" mass="11409">MIHPEVRQAVARLFDLAQSDTGQARRVADFLMAWWNATDFGGFDIADLFSLDRAVAADMATVFAFLGSHPGAIYADAFELEDAMKALIALWRPQMITQEGADSA</sequence>
<dbReference type="RefSeq" id="WP_022684084.1">
    <property type="nucleotide sequence ID" value="NZ_QXFM01000102.1"/>
</dbReference>
<dbReference type="InterPro" id="IPR056090">
    <property type="entry name" value="DUF7673"/>
</dbReference>
<dbReference type="Proteomes" id="UP000265366">
    <property type="component" value="Unassembled WGS sequence"/>
</dbReference>